<dbReference type="InterPro" id="IPR034804">
    <property type="entry name" value="SQR/QFR_C/D"/>
</dbReference>
<name>A0A381RMQ4_9ZZZZ</name>
<evidence type="ECO:0000256" key="8">
    <source>
        <dbReference type="SAM" id="Phobius"/>
    </source>
</evidence>
<dbReference type="AlphaFoldDB" id="A0A381RMQ4"/>
<dbReference type="PANTHER" id="PTHR10978:SF5">
    <property type="entry name" value="SUCCINATE DEHYDROGENASE CYTOCHROME B560 SUBUNIT, MITOCHONDRIAL"/>
    <property type="match status" value="1"/>
</dbReference>
<accession>A0A381RMQ4</accession>
<keyword evidence="6" id="KW-0408">Iron</keyword>
<dbReference type="Gene3D" id="1.20.1300.10">
    <property type="entry name" value="Fumarate reductase/succinate dehydrogenase, transmembrane subunit"/>
    <property type="match status" value="1"/>
</dbReference>
<proteinExistence type="predicted"/>
<keyword evidence="5 8" id="KW-1133">Transmembrane helix</keyword>
<dbReference type="EMBL" id="UINC01002046">
    <property type="protein sequence ID" value="SUZ92289.1"/>
    <property type="molecule type" value="Genomic_DNA"/>
</dbReference>
<dbReference type="GO" id="GO:0009055">
    <property type="term" value="F:electron transfer activity"/>
    <property type="evidence" value="ECO:0007669"/>
    <property type="project" value="InterPro"/>
</dbReference>
<comment type="subcellular location">
    <subcellularLocation>
        <location evidence="1">Membrane</location>
        <topology evidence="1">Multi-pass membrane protein</topology>
    </subcellularLocation>
</comment>
<evidence type="ECO:0000256" key="6">
    <source>
        <dbReference type="ARBA" id="ARBA00023004"/>
    </source>
</evidence>
<feature type="transmembrane region" description="Helical" evidence="8">
    <location>
        <begin position="34"/>
        <end position="54"/>
    </location>
</feature>
<evidence type="ECO:0008006" key="10">
    <source>
        <dbReference type="Google" id="ProtNLM"/>
    </source>
</evidence>
<keyword evidence="4" id="KW-0479">Metal-binding</keyword>
<evidence type="ECO:0000256" key="1">
    <source>
        <dbReference type="ARBA" id="ARBA00004141"/>
    </source>
</evidence>
<dbReference type="GO" id="GO:0016020">
    <property type="term" value="C:membrane"/>
    <property type="evidence" value="ECO:0007669"/>
    <property type="project" value="UniProtKB-SubCell"/>
</dbReference>
<sequence length="129" mass="15085">MTNIKDKNIERPLSPHLQIYHPSFSMIMSITHRITGVVLYLGVFFLLLWYFSIFFGAETFNLVSTILSTQLSKITLFFFVWIFFHHMYGGIRHFIWDFGLGFDIRSVDILAFLTLALSLSSTILTFNYL</sequence>
<dbReference type="Pfam" id="PF01127">
    <property type="entry name" value="Sdh_cyt"/>
    <property type="match status" value="1"/>
</dbReference>
<dbReference type="SUPFAM" id="SSF81343">
    <property type="entry name" value="Fumarate reductase respiratory complex transmembrane subunits"/>
    <property type="match status" value="1"/>
</dbReference>
<organism evidence="9">
    <name type="scientific">marine metagenome</name>
    <dbReference type="NCBI Taxonomy" id="408172"/>
    <lineage>
        <taxon>unclassified sequences</taxon>
        <taxon>metagenomes</taxon>
        <taxon>ecological metagenomes</taxon>
    </lineage>
</organism>
<feature type="transmembrane region" description="Helical" evidence="8">
    <location>
        <begin position="107"/>
        <end position="128"/>
    </location>
</feature>
<dbReference type="InterPro" id="IPR000701">
    <property type="entry name" value="SuccDH_FuR_B_TM-su"/>
</dbReference>
<evidence type="ECO:0000256" key="7">
    <source>
        <dbReference type="ARBA" id="ARBA00023136"/>
    </source>
</evidence>
<evidence type="ECO:0000256" key="2">
    <source>
        <dbReference type="ARBA" id="ARBA00022617"/>
    </source>
</evidence>
<evidence type="ECO:0000313" key="9">
    <source>
        <dbReference type="EMBL" id="SUZ92289.1"/>
    </source>
</evidence>
<dbReference type="PIRSF" id="PIRSF000178">
    <property type="entry name" value="SDH_cyt_b560"/>
    <property type="match status" value="1"/>
</dbReference>
<reference evidence="9" key="1">
    <citation type="submission" date="2018-05" db="EMBL/GenBank/DDBJ databases">
        <authorList>
            <person name="Lanie J.A."/>
            <person name="Ng W.-L."/>
            <person name="Kazmierczak K.M."/>
            <person name="Andrzejewski T.M."/>
            <person name="Davidsen T.M."/>
            <person name="Wayne K.J."/>
            <person name="Tettelin H."/>
            <person name="Glass J.I."/>
            <person name="Rusch D."/>
            <person name="Podicherti R."/>
            <person name="Tsui H.-C.T."/>
            <person name="Winkler M.E."/>
        </authorList>
    </citation>
    <scope>NUCLEOTIDE SEQUENCE</scope>
</reference>
<dbReference type="PANTHER" id="PTHR10978">
    <property type="entry name" value="SUCCINATE DEHYDROGENASE CYTOCHROME B560 SUBUNIT"/>
    <property type="match status" value="1"/>
</dbReference>
<dbReference type="CDD" id="cd03499">
    <property type="entry name" value="SQR_TypeC_SdhC"/>
    <property type="match status" value="1"/>
</dbReference>
<keyword evidence="7 8" id="KW-0472">Membrane</keyword>
<dbReference type="InterPro" id="IPR014314">
    <property type="entry name" value="Succ_DH_cytb556"/>
</dbReference>
<dbReference type="PROSITE" id="PS01001">
    <property type="entry name" value="SDH_CYT_2"/>
    <property type="match status" value="1"/>
</dbReference>
<evidence type="ECO:0000256" key="3">
    <source>
        <dbReference type="ARBA" id="ARBA00022692"/>
    </source>
</evidence>
<dbReference type="NCBIfam" id="TIGR02970">
    <property type="entry name" value="succ_dehyd_cytB"/>
    <property type="match status" value="1"/>
</dbReference>
<feature type="transmembrane region" description="Helical" evidence="8">
    <location>
        <begin position="74"/>
        <end position="95"/>
    </location>
</feature>
<dbReference type="GO" id="GO:0046872">
    <property type="term" value="F:metal ion binding"/>
    <property type="evidence" value="ECO:0007669"/>
    <property type="project" value="UniProtKB-KW"/>
</dbReference>
<keyword evidence="2" id="KW-0349">Heme</keyword>
<dbReference type="InterPro" id="IPR018495">
    <property type="entry name" value="Succ_DH_cyt_bsu_CS"/>
</dbReference>
<keyword evidence="3 8" id="KW-0812">Transmembrane</keyword>
<protein>
    <recommendedName>
        <fullName evidence="10">Succinate dehydrogenase cytochrome b556 subunit</fullName>
    </recommendedName>
</protein>
<evidence type="ECO:0000256" key="4">
    <source>
        <dbReference type="ARBA" id="ARBA00022723"/>
    </source>
</evidence>
<gene>
    <name evidence="9" type="ORF">METZ01_LOCUS45143</name>
</gene>
<evidence type="ECO:0000256" key="5">
    <source>
        <dbReference type="ARBA" id="ARBA00022989"/>
    </source>
</evidence>
<dbReference type="GO" id="GO:0006099">
    <property type="term" value="P:tricarboxylic acid cycle"/>
    <property type="evidence" value="ECO:0007669"/>
    <property type="project" value="InterPro"/>
</dbReference>